<evidence type="ECO:0000313" key="6">
    <source>
        <dbReference type="Proteomes" id="UP000198242"/>
    </source>
</evidence>
<keyword evidence="2 3" id="KW-0378">Hydrolase</keyword>
<comment type="pathway">
    <text evidence="3">Amino-acid degradation; L-arginine degradation via ADI pathway; carbamoyl phosphate from L-arginine: step 1/2.</text>
</comment>
<dbReference type="HAMAP" id="MF_00242">
    <property type="entry name" value="Arg_deiminase"/>
    <property type="match status" value="1"/>
</dbReference>
<dbReference type="AlphaFoldDB" id="A0A1C4UHK2"/>
<feature type="active site" description="Amidino-cysteine intermediate" evidence="3 4">
    <location>
        <position position="413"/>
    </location>
</feature>
<dbReference type="GO" id="GO:0016990">
    <property type="term" value="F:arginine deiminase activity"/>
    <property type="evidence" value="ECO:0007669"/>
    <property type="project" value="UniProtKB-UniRule"/>
</dbReference>
<keyword evidence="3" id="KW-0963">Cytoplasm</keyword>
<dbReference type="UniPathway" id="UPA00254">
    <property type="reaction ID" value="UER00364"/>
</dbReference>
<evidence type="ECO:0000256" key="4">
    <source>
        <dbReference type="PIRSR" id="PIRSR006356-1"/>
    </source>
</evidence>
<dbReference type="Gene3D" id="1.10.3930.10">
    <property type="entry name" value="Arginine deiminase"/>
    <property type="match status" value="1"/>
</dbReference>
<dbReference type="GO" id="GO:0005737">
    <property type="term" value="C:cytoplasm"/>
    <property type="evidence" value="ECO:0007669"/>
    <property type="project" value="UniProtKB-SubCell"/>
</dbReference>
<proteinExistence type="inferred from homology"/>
<accession>A0A1C4UHK2</accession>
<dbReference type="GO" id="GO:0019546">
    <property type="term" value="P:L-arginine deiminase pathway"/>
    <property type="evidence" value="ECO:0007669"/>
    <property type="project" value="TreeGrafter"/>
</dbReference>
<keyword evidence="6" id="KW-1185">Reference proteome</keyword>
<name>A0A1C4UHK2_MICVI</name>
<evidence type="ECO:0000313" key="5">
    <source>
        <dbReference type="EMBL" id="SCE71154.1"/>
    </source>
</evidence>
<comment type="similarity">
    <text evidence="1 3">Belongs to the arginine deiminase family.</text>
</comment>
<dbReference type="PIRSF" id="PIRSF006356">
    <property type="entry name" value="Arg_deiminase"/>
    <property type="match status" value="1"/>
</dbReference>
<dbReference type="EMBL" id="LT607411">
    <property type="protein sequence ID" value="SCE71154.1"/>
    <property type="molecule type" value="Genomic_DNA"/>
</dbReference>
<dbReference type="InterPro" id="IPR003876">
    <property type="entry name" value="Arg_deiminase"/>
</dbReference>
<reference evidence="6" key="1">
    <citation type="submission" date="2016-06" db="EMBL/GenBank/DDBJ databases">
        <authorList>
            <person name="Varghese N."/>
            <person name="Submissions Spin"/>
        </authorList>
    </citation>
    <scope>NUCLEOTIDE SEQUENCE [LARGE SCALE GENOMIC DNA]</scope>
    <source>
        <strain evidence="6">DSM 43909</strain>
    </source>
</reference>
<dbReference type="SUPFAM" id="SSF55909">
    <property type="entry name" value="Pentein"/>
    <property type="match status" value="1"/>
</dbReference>
<dbReference type="Pfam" id="PF02274">
    <property type="entry name" value="ADI"/>
    <property type="match status" value="1"/>
</dbReference>
<sequence>MNAIFIHTSFPGWCGGLSYAAKVTHYVDSEVARLGTVLLHRPGPELARLTPRNNDALLFDAIPWVGRAQEEHDAFAAALRSHGVEVLYLATLLAETLAMADARAELTELVLRSPRLGDTLRRRVADHLTYLDPAALADVFIAGLAHEELRVGAERPGGLVWTLMDRHDFVIDPLPNLLFTRDSSVWIGDRVGVTSLAMPARRRETTLTDAIYRHHPRFAGTEFVYHPELEHLEGGDVLLLAPGVLAVGVGERTTPAGAERLARQVFAAGLAHTILVVPVAQQRATMHLDTVCTMVDVDAVLMYPNIAAELSAYTVIAGLDGDEPRVDGPAPFLRAAADAMDLDQLRVIDTGLDPVTAEREQWDDGNNTLALAPRLCVGYERNVETNAQLERAGIEVIAIAGSELGSGRGGPRCMSCPLVREPLRSPQRRVS</sequence>
<dbReference type="EC" id="3.5.3.6" evidence="3"/>
<evidence type="ECO:0000256" key="3">
    <source>
        <dbReference type="HAMAP-Rule" id="MF_00242"/>
    </source>
</evidence>
<comment type="subcellular location">
    <subcellularLocation>
        <location evidence="3">Cytoplasm</location>
    </subcellularLocation>
</comment>
<comment type="catalytic activity">
    <reaction evidence="3">
        <text>L-arginine + H2O = L-citrulline + NH4(+)</text>
        <dbReference type="Rhea" id="RHEA:19597"/>
        <dbReference type="ChEBI" id="CHEBI:15377"/>
        <dbReference type="ChEBI" id="CHEBI:28938"/>
        <dbReference type="ChEBI" id="CHEBI:32682"/>
        <dbReference type="ChEBI" id="CHEBI:57743"/>
        <dbReference type="EC" id="3.5.3.6"/>
    </reaction>
</comment>
<dbReference type="PANTHER" id="PTHR47271">
    <property type="entry name" value="ARGININE DEIMINASE"/>
    <property type="match status" value="1"/>
</dbReference>
<dbReference type="NCBIfam" id="NF002381">
    <property type="entry name" value="PRK01388.1"/>
    <property type="match status" value="1"/>
</dbReference>
<evidence type="ECO:0000256" key="2">
    <source>
        <dbReference type="ARBA" id="ARBA00022801"/>
    </source>
</evidence>
<dbReference type="Gene3D" id="3.75.10.10">
    <property type="entry name" value="L-arginine/glycine Amidinotransferase, Chain A"/>
    <property type="match status" value="1"/>
</dbReference>
<organism evidence="5 6">
    <name type="scientific">Micromonospora viridifaciens</name>
    <dbReference type="NCBI Taxonomy" id="1881"/>
    <lineage>
        <taxon>Bacteria</taxon>
        <taxon>Bacillati</taxon>
        <taxon>Actinomycetota</taxon>
        <taxon>Actinomycetes</taxon>
        <taxon>Micromonosporales</taxon>
        <taxon>Micromonosporaceae</taxon>
        <taxon>Micromonospora</taxon>
    </lineage>
</organism>
<keyword evidence="3" id="KW-0056">Arginine metabolism</keyword>
<protein>
    <recommendedName>
        <fullName evidence="3">Arginine deiminase</fullName>
        <shortName evidence="3">ADI</shortName>
        <ecNumber evidence="3">3.5.3.6</ecNumber>
    </recommendedName>
    <alternativeName>
        <fullName evidence="3">Arginine dihydrolase</fullName>
        <shortName evidence="3">AD</shortName>
    </alternativeName>
</protein>
<dbReference type="Proteomes" id="UP000198242">
    <property type="component" value="Chromosome I"/>
</dbReference>
<dbReference type="PRINTS" id="PR01466">
    <property type="entry name" value="ARGDEIMINASE"/>
</dbReference>
<evidence type="ECO:0000256" key="1">
    <source>
        <dbReference type="ARBA" id="ARBA00010206"/>
    </source>
</evidence>
<gene>
    <name evidence="3" type="primary">arcA</name>
    <name evidence="5" type="ORF">GA0074695_0496</name>
</gene>
<dbReference type="PANTHER" id="PTHR47271:SF2">
    <property type="entry name" value="ARGININE DEIMINASE"/>
    <property type="match status" value="1"/>
</dbReference>